<dbReference type="Proteomes" id="UP001499988">
    <property type="component" value="Unassembled WGS sequence"/>
</dbReference>
<feature type="transmembrane region" description="Helical" evidence="1">
    <location>
        <begin position="86"/>
        <end position="103"/>
    </location>
</feature>
<protein>
    <submittedName>
        <fullName evidence="2">DUF5692 family protein</fullName>
    </submittedName>
</protein>
<name>A0ABP9EZN0_9GAMM</name>
<keyword evidence="1" id="KW-0472">Membrane</keyword>
<reference evidence="3" key="1">
    <citation type="journal article" date="2019" name="Int. J. Syst. Evol. Microbiol.">
        <title>The Global Catalogue of Microorganisms (GCM) 10K type strain sequencing project: providing services to taxonomists for standard genome sequencing and annotation.</title>
        <authorList>
            <consortium name="The Broad Institute Genomics Platform"/>
            <consortium name="The Broad Institute Genome Sequencing Center for Infectious Disease"/>
            <person name="Wu L."/>
            <person name="Ma J."/>
        </authorList>
    </citation>
    <scope>NUCLEOTIDE SEQUENCE [LARGE SCALE GENOMIC DNA]</scope>
    <source>
        <strain evidence="3">JCM 18401</strain>
    </source>
</reference>
<dbReference type="Pfam" id="PF18948">
    <property type="entry name" value="DUF5692"/>
    <property type="match status" value="1"/>
</dbReference>
<feature type="transmembrane region" description="Helical" evidence="1">
    <location>
        <begin position="245"/>
        <end position="263"/>
    </location>
</feature>
<evidence type="ECO:0000313" key="2">
    <source>
        <dbReference type="EMBL" id="GAA4890320.1"/>
    </source>
</evidence>
<gene>
    <name evidence="2" type="ORF">GCM10023333_24460</name>
</gene>
<feature type="transmembrane region" description="Helical" evidence="1">
    <location>
        <begin position="127"/>
        <end position="149"/>
    </location>
</feature>
<organism evidence="2 3">
    <name type="scientific">Ferrimonas pelagia</name>
    <dbReference type="NCBI Taxonomy" id="1177826"/>
    <lineage>
        <taxon>Bacteria</taxon>
        <taxon>Pseudomonadati</taxon>
        <taxon>Pseudomonadota</taxon>
        <taxon>Gammaproteobacteria</taxon>
        <taxon>Alteromonadales</taxon>
        <taxon>Ferrimonadaceae</taxon>
        <taxon>Ferrimonas</taxon>
    </lineage>
</organism>
<accession>A0ABP9EZN0</accession>
<feature type="transmembrane region" description="Helical" evidence="1">
    <location>
        <begin position="161"/>
        <end position="178"/>
    </location>
</feature>
<feature type="transmembrane region" description="Helical" evidence="1">
    <location>
        <begin position="184"/>
        <end position="204"/>
    </location>
</feature>
<dbReference type="InterPro" id="IPR043747">
    <property type="entry name" value="DUF5692"/>
</dbReference>
<feature type="transmembrane region" description="Helical" evidence="1">
    <location>
        <begin position="216"/>
        <end position="233"/>
    </location>
</feature>
<keyword evidence="3" id="KW-1185">Reference proteome</keyword>
<comment type="caution">
    <text evidence="2">The sequence shown here is derived from an EMBL/GenBank/DDBJ whole genome shotgun (WGS) entry which is preliminary data.</text>
</comment>
<feature type="transmembrane region" description="Helical" evidence="1">
    <location>
        <begin position="24"/>
        <end position="43"/>
    </location>
</feature>
<keyword evidence="1" id="KW-1133">Transmembrane helix</keyword>
<evidence type="ECO:0000256" key="1">
    <source>
        <dbReference type="SAM" id="Phobius"/>
    </source>
</evidence>
<dbReference type="EMBL" id="BAABJZ010000082">
    <property type="protein sequence ID" value="GAA4890320.1"/>
    <property type="molecule type" value="Genomic_DNA"/>
</dbReference>
<feature type="transmembrane region" description="Helical" evidence="1">
    <location>
        <begin position="55"/>
        <end position="74"/>
    </location>
</feature>
<proteinExistence type="predicted"/>
<sequence length="302" mass="34272">MQWLMFLVVLGSLMLANEISRRSLWAAIACFAILPLGLLLFVWPNTVPGTHADTWFHYAKVYSVLIACLGFLLLRYVPRLQKNKFLLFFPALILAVNIFEAVMRDFELAGANGIVDNIMVVGGPWNYMNGVAGILNILTICGWAGIYITRDKTQDMIWPDMMWFWIIAYDLWNFAYVYNCVGASSFYAGGALLLSCTIPAFFMCKGAWLQHRAHTLAFWMMFIMVAPNFSTYSQWTVQPSYEPTALFLVSFLSLAANIAVAVYQVRVIYKRRLNPLTDELYSDHAKYQEVADPMLSKPAVTA</sequence>
<keyword evidence="1" id="KW-0812">Transmembrane</keyword>
<evidence type="ECO:0000313" key="3">
    <source>
        <dbReference type="Proteomes" id="UP001499988"/>
    </source>
</evidence>